<dbReference type="Proteomes" id="UP000238390">
    <property type="component" value="Chromosome"/>
</dbReference>
<gene>
    <name evidence="1" type="ORF">CSB93_4805</name>
</gene>
<accession>A0A2R3IMJ1</accession>
<keyword evidence="2" id="KW-1185">Reference proteome</keyword>
<name>A0A2R3IMJ1_9PSED</name>
<proteinExistence type="predicted"/>
<sequence length="68" mass="7578">MQPRTLTYNALELRPVKDSIAICQGDQVVTITLDQLHQFTSDICILAASMREDMRGPLDDDKGEGNVE</sequence>
<protein>
    <submittedName>
        <fullName evidence="1">Uncharacterized protein</fullName>
    </submittedName>
</protein>
<organism evidence="1 2">
    <name type="scientific">Pseudomonas paraeruginosa</name>
    <dbReference type="NCBI Taxonomy" id="2994495"/>
    <lineage>
        <taxon>Bacteria</taxon>
        <taxon>Pseudomonadati</taxon>
        <taxon>Pseudomonadota</taxon>
        <taxon>Gammaproteobacteria</taxon>
        <taxon>Pseudomonadales</taxon>
        <taxon>Pseudomonadaceae</taxon>
        <taxon>Pseudomonas</taxon>
    </lineage>
</organism>
<reference evidence="1 2" key="1">
    <citation type="submission" date="2018-02" db="EMBL/GenBank/DDBJ databases">
        <title>FDA/CDC Antimicrobial Resistant Isolate Bank Genome Sequencing.</title>
        <authorList>
            <person name="Benahmed F.H."/>
            <person name="Lutgring J.D."/>
            <person name="Yoo B."/>
            <person name="Machado M."/>
            <person name="Brown A."/>
            <person name="McAllister G."/>
            <person name="Perry A."/>
            <person name="Halpin A.L."/>
            <person name="Vavikolanu K."/>
            <person name="Ott S."/>
            <person name="Zhao X."/>
            <person name="Tallon L.J."/>
            <person name="Sadzewicz L."/>
            <person name="Aluvathingal J."/>
            <person name="Nadendla S."/>
            <person name="Voskania-kordi A."/>
            <person name="Simonyan V."/>
            <person name="Patel J."/>
            <person name="Shawar R.M."/>
        </authorList>
    </citation>
    <scope>NUCLEOTIDE SEQUENCE [LARGE SCALE GENOMIC DNA]</scope>
    <source>
        <strain evidence="1 2">AR_0356</strain>
    </source>
</reference>
<dbReference type="AlphaFoldDB" id="A0A2R3IMJ1"/>
<evidence type="ECO:0000313" key="1">
    <source>
        <dbReference type="EMBL" id="AVK03148.1"/>
    </source>
</evidence>
<evidence type="ECO:0000313" key="2">
    <source>
        <dbReference type="Proteomes" id="UP000238390"/>
    </source>
</evidence>
<dbReference type="EMBL" id="CP027169">
    <property type="protein sequence ID" value="AVK03148.1"/>
    <property type="molecule type" value="Genomic_DNA"/>
</dbReference>